<name>A0A9Q4KV59_9EURY</name>
<accession>A0A9Q4KV59</accession>
<dbReference type="Pfam" id="PF02469">
    <property type="entry name" value="Fasciclin"/>
    <property type="match status" value="2"/>
</dbReference>
<dbReference type="PROSITE" id="PS50213">
    <property type="entry name" value="FAS1"/>
    <property type="match status" value="2"/>
</dbReference>
<dbReference type="SMART" id="SM00554">
    <property type="entry name" value="FAS1"/>
    <property type="match status" value="2"/>
</dbReference>
<dbReference type="GO" id="GO:0005615">
    <property type="term" value="C:extracellular space"/>
    <property type="evidence" value="ECO:0007669"/>
    <property type="project" value="TreeGrafter"/>
</dbReference>
<dbReference type="RefSeq" id="WP_274925394.1">
    <property type="nucleotide sequence ID" value="NZ_JAKELO010000002.1"/>
</dbReference>
<dbReference type="Proteomes" id="UP001143747">
    <property type="component" value="Unassembled WGS sequence"/>
</dbReference>
<dbReference type="PROSITE" id="PS51257">
    <property type="entry name" value="PROKAR_LIPOPROTEIN"/>
    <property type="match status" value="1"/>
</dbReference>
<keyword evidence="3" id="KW-1185">Reference proteome</keyword>
<feature type="domain" description="FAS1" evidence="1">
    <location>
        <begin position="172"/>
        <end position="303"/>
    </location>
</feature>
<dbReference type="InterPro" id="IPR000782">
    <property type="entry name" value="FAS1_domain"/>
</dbReference>
<proteinExistence type="predicted"/>
<dbReference type="PANTHER" id="PTHR10900:SF77">
    <property type="entry name" value="FI19380P1"/>
    <property type="match status" value="1"/>
</dbReference>
<sequence>MKSLKMLGFILVVAAVLVAGCTTSETPEATPTPTQTPAMKNIVETAQDAGSFTTLLAGIQAAGLTETLSGEGPFTVFAPTDDAMAALPEGTIAALLEDPEGDLKDILLYHVVSGNLMAADVTSQPDAMTLNGKRIQFDTTGGVMVEEANIITTDIVCSNGVIHVIDAVMLPKDNIVETAVADGRFTTLVAALQAAGLDTTLSDETMDFTVFAPTDDAFAALPEGTVEALLEDPSGQLTDILLYHVADGRYMAADITTMSEIDTLQGSPLAIDTSDGVMVDGANVIITDVKCSNGVIHVIDAVMIPPEA</sequence>
<dbReference type="SUPFAM" id="SSF82153">
    <property type="entry name" value="FAS1 domain"/>
    <property type="match status" value="2"/>
</dbReference>
<dbReference type="EMBL" id="JAKELO010000002">
    <property type="protein sequence ID" value="MDE4908782.1"/>
    <property type="molecule type" value="Genomic_DNA"/>
</dbReference>
<feature type="domain" description="FAS1" evidence="1">
    <location>
        <begin position="39"/>
        <end position="169"/>
    </location>
</feature>
<evidence type="ECO:0000259" key="1">
    <source>
        <dbReference type="PROSITE" id="PS50213"/>
    </source>
</evidence>
<dbReference type="InterPro" id="IPR050904">
    <property type="entry name" value="Adhesion/Biosynth-related"/>
</dbReference>
<protein>
    <submittedName>
        <fullName evidence="2">Fasciclin domain-containing protein</fullName>
    </submittedName>
</protein>
<dbReference type="Gene3D" id="2.30.180.10">
    <property type="entry name" value="FAS1 domain"/>
    <property type="match status" value="2"/>
</dbReference>
<evidence type="ECO:0000313" key="2">
    <source>
        <dbReference type="EMBL" id="MDE4908782.1"/>
    </source>
</evidence>
<dbReference type="PANTHER" id="PTHR10900">
    <property type="entry name" value="PERIOSTIN-RELATED"/>
    <property type="match status" value="1"/>
</dbReference>
<dbReference type="AlphaFoldDB" id="A0A9Q4KV59"/>
<evidence type="ECO:0000313" key="3">
    <source>
        <dbReference type="Proteomes" id="UP001143747"/>
    </source>
</evidence>
<organism evidence="2 3">
    <name type="scientific">Methanogenium marinum</name>
    <dbReference type="NCBI Taxonomy" id="348610"/>
    <lineage>
        <taxon>Archaea</taxon>
        <taxon>Methanobacteriati</taxon>
        <taxon>Methanobacteriota</taxon>
        <taxon>Stenosarchaea group</taxon>
        <taxon>Methanomicrobia</taxon>
        <taxon>Methanomicrobiales</taxon>
        <taxon>Methanomicrobiaceae</taxon>
        <taxon>Methanogenium</taxon>
    </lineage>
</organism>
<dbReference type="FunFam" id="2.30.180.10:FF:000032">
    <property type="entry name" value="Fasciclin domain-containing protein, putative"/>
    <property type="match status" value="2"/>
</dbReference>
<comment type="caution">
    <text evidence="2">The sequence shown here is derived from an EMBL/GenBank/DDBJ whole genome shotgun (WGS) entry which is preliminary data.</text>
</comment>
<gene>
    <name evidence="2" type="ORF">L0665_09200</name>
</gene>
<reference evidence="2" key="1">
    <citation type="submission" date="2022-01" db="EMBL/GenBank/DDBJ databases">
        <title>Draft genome of Methanogenium marinum DSM 15558.</title>
        <authorList>
            <person name="Chen S.-C."/>
            <person name="You Y.-T."/>
        </authorList>
    </citation>
    <scope>NUCLEOTIDE SEQUENCE</scope>
    <source>
        <strain evidence="2">DSM 15558</strain>
    </source>
</reference>
<dbReference type="InterPro" id="IPR036378">
    <property type="entry name" value="FAS1_dom_sf"/>
</dbReference>